<keyword evidence="6 11" id="KW-0808">Transferase</keyword>
<dbReference type="NCBIfam" id="TIGR03150">
    <property type="entry name" value="fabF"/>
    <property type="match status" value="1"/>
</dbReference>
<keyword evidence="5 11" id="KW-0444">Lipid biosynthesis</keyword>
<dbReference type="InterPro" id="IPR014030">
    <property type="entry name" value="Ketoacyl_synth_N"/>
</dbReference>
<dbReference type="GO" id="GO:0006633">
    <property type="term" value="P:fatty acid biosynthetic process"/>
    <property type="evidence" value="ECO:0007669"/>
    <property type="project" value="UniProtKB-UniRule"/>
</dbReference>
<dbReference type="InterPro" id="IPR000794">
    <property type="entry name" value="Beta-ketoacyl_synthase"/>
</dbReference>
<comment type="function">
    <text evidence="11">Involved in the type II fatty acid elongation cycle. Catalyzes the elongation of a wide range of acyl-ACP by the addition of two carbons from malonyl-ACP to an acyl acceptor. Can efficiently catalyze the conversion of palmitoleoyl-ACP (cis-hexadec-9-enoyl-ACP) to cis-vaccenoyl-ACP (cis-octadec-11-enoyl-ACP), an essential step in the thermal regulation of fatty acid composition.</text>
</comment>
<dbReference type="Proteomes" id="UP000484885">
    <property type="component" value="Unassembled WGS sequence"/>
</dbReference>
<accession>A0A845V4B6</accession>
<comment type="catalytic activity">
    <reaction evidence="11">
        <text>a fatty acyl-[ACP] + malonyl-[ACP] + H(+) = a 3-oxoacyl-[ACP] + holo-[ACP] + CO2</text>
        <dbReference type="Rhea" id="RHEA:22836"/>
        <dbReference type="Rhea" id="RHEA-COMP:9623"/>
        <dbReference type="Rhea" id="RHEA-COMP:9685"/>
        <dbReference type="Rhea" id="RHEA-COMP:9916"/>
        <dbReference type="Rhea" id="RHEA-COMP:14125"/>
        <dbReference type="ChEBI" id="CHEBI:15378"/>
        <dbReference type="ChEBI" id="CHEBI:16526"/>
        <dbReference type="ChEBI" id="CHEBI:64479"/>
        <dbReference type="ChEBI" id="CHEBI:78449"/>
        <dbReference type="ChEBI" id="CHEBI:78776"/>
        <dbReference type="ChEBI" id="CHEBI:138651"/>
    </reaction>
</comment>
<dbReference type="GO" id="GO:0005829">
    <property type="term" value="C:cytosol"/>
    <property type="evidence" value="ECO:0007669"/>
    <property type="project" value="TreeGrafter"/>
</dbReference>
<proteinExistence type="inferred from homology"/>
<dbReference type="Gene3D" id="3.40.47.10">
    <property type="match status" value="1"/>
</dbReference>
<dbReference type="PROSITE" id="PS00606">
    <property type="entry name" value="KS3_1"/>
    <property type="match status" value="1"/>
</dbReference>
<keyword evidence="7" id="KW-0276">Fatty acid metabolism</keyword>
<evidence type="ECO:0000256" key="2">
    <source>
        <dbReference type="ARBA" id="ARBA00008467"/>
    </source>
</evidence>
<sequence length="418" mass="44215">MRGDRRIVVTGLGCVSPVGNDIESAWSAIKAGRSGITSLTAFDAERFPARIAGEVRDFEVERYLSPKEARKSDRFIHYGMAAAIQAIEDAGLEEHPDRPDRYGLAIGSGIGGIATIEQTYQSFLDGGPRKISPFFVPGCIINMIAGNISIRYGFQGPNISIVTACTTATHNIGEAARMIAYGDADVMIAGGAEYGTTPTAYGGFTAARALSTRNEDPERASRPWDRERDGFVLSNGAGVLVLEELERARRRGARIYGEVIGFGMSGDAHHITSPPDGGEGAARCMANALADAGVNPDQVDYINAHGTSTQVGDRAECEAVKRLFGDHAGQLMMSSTKSMTGHLLGAAGGVEAIFSLLALDEQVVPPTINLDHPDPDCTGLDLVPGAARDTSLEYALSNSFGFGGTNGSLLLRRYPASV</sequence>
<dbReference type="SMART" id="SM00825">
    <property type="entry name" value="PKS_KS"/>
    <property type="match status" value="1"/>
</dbReference>
<feature type="domain" description="Ketosynthase family 3 (KS3)" evidence="14">
    <location>
        <begin position="4"/>
        <end position="413"/>
    </location>
</feature>
<protein>
    <recommendedName>
        <fullName evidence="4 11">3-oxoacyl-[acyl-carrier-protein] synthase 2</fullName>
        <ecNumber evidence="3 11">2.3.1.179</ecNumber>
    </recommendedName>
</protein>
<evidence type="ECO:0000256" key="7">
    <source>
        <dbReference type="ARBA" id="ARBA00022832"/>
    </source>
</evidence>
<evidence type="ECO:0000256" key="11">
    <source>
        <dbReference type="PIRNR" id="PIRNR000447"/>
    </source>
</evidence>
<dbReference type="SUPFAM" id="SSF53901">
    <property type="entry name" value="Thiolase-like"/>
    <property type="match status" value="2"/>
</dbReference>
<dbReference type="FunFam" id="3.40.47.10:FF:000009">
    <property type="entry name" value="3-oxoacyl-[acyl-carrier-protein] synthase 2"/>
    <property type="match status" value="1"/>
</dbReference>
<dbReference type="PANTHER" id="PTHR11712">
    <property type="entry name" value="POLYKETIDE SYNTHASE-RELATED"/>
    <property type="match status" value="1"/>
</dbReference>
<evidence type="ECO:0000256" key="1">
    <source>
        <dbReference type="ARBA" id="ARBA00005194"/>
    </source>
</evidence>
<keyword evidence="8" id="KW-0443">Lipid metabolism</keyword>
<comment type="catalytic activity">
    <reaction evidence="11">
        <text>(9Z)-hexadecenoyl-[ACP] + malonyl-[ACP] + H(+) = 3-oxo-(11Z)-octadecenoyl-[ACP] + holo-[ACP] + CO2</text>
        <dbReference type="Rhea" id="RHEA:55040"/>
        <dbReference type="Rhea" id="RHEA-COMP:9623"/>
        <dbReference type="Rhea" id="RHEA-COMP:9685"/>
        <dbReference type="Rhea" id="RHEA-COMP:10800"/>
        <dbReference type="Rhea" id="RHEA-COMP:14074"/>
        <dbReference type="ChEBI" id="CHEBI:15378"/>
        <dbReference type="ChEBI" id="CHEBI:16526"/>
        <dbReference type="ChEBI" id="CHEBI:64479"/>
        <dbReference type="ChEBI" id="CHEBI:78449"/>
        <dbReference type="ChEBI" id="CHEBI:83989"/>
        <dbReference type="ChEBI" id="CHEBI:138538"/>
        <dbReference type="EC" id="2.3.1.179"/>
    </reaction>
</comment>
<comment type="caution">
    <text evidence="15">The sequence shown here is derived from an EMBL/GenBank/DDBJ whole genome shotgun (WGS) entry which is preliminary data.</text>
</comment>
<evidence type="ECO:0000256" key="13">
    <source>
        <dbReference type="RuleBase" id="RU003694"/>
    </source>
</evidence>
<dbReference type="GO" id="GO:0004315">
    <property type="term" value="F:3-oxoacyl-[acyl-carrier-protein] synthase activity"/>
    <property type="evidence" value="ECO:0007669"/>
    <property type="project" value="UniProtKB-UniRule"/>
</dbReference>
<keyword evidence="16" id="KW-1185">Reference proteome</keyword>
<dbReference type="InterPro" id="IPR014031">
    <property type="entry name" value="Ketoacyl_synth_C"/>
</dbReference>
<evidence type="ECO:0000256" key="9">
    <source>
        <dbReference type="ARBA" id="ARBA00023160"/>
    </source>
</evidence>
<dbReference type="NCBIfam" id="NF004970">
    <property type="entry name" value="PRK06333.1"/>
    <property type="match status" value="1"/>
</dbReference>
<feature type="active site" description="For beta-ketoacyl synthase activity" evidence="12">
    <location>
        <position position="165"/>
    </location>
</feature>
<dbReference type="UniPathway" id="UPA00094"/>
<dbReference type="RefSeq" id="WP_164210198.1">
    <property type="nucleotide sequence ID" value="NZ_JAAGSC010000031.1"/>
</dbReference>
<organism evidence="15 16">
    <name type="scientific">Wenzhouxiangella limi</name>
    <dbReference type="NCBI Taxonomy" id="2707351"/>
    <lineage>
        <taxon>Bacteria</taxon>
        <taxon>Pseudomonadati</taxon>
        <taxon>Pseudomonadota</taxon>
        <taxon>Gammaproteobacteria</taxon>
        <taxon>Chromatiales</taxon>
        <taxon>Wenzhouxiangellaceae</taxon>
        <taxon>Wenzhouxiangella</taxon>
    </lineage>
</organism>
<keyword evidence="9 11" id="KW-0275">Fatty acid biosynthesis</keyword>
<evidence type="ECO:0000313" key="15">
    <source>
        <dbReference type="EMBL" id="NDY94815.1"/>
    </source>
</evidence>
<dbReference type="InterPro" id="IPR018201">
    <property type="entry name" value="Ketoacyl_synth_AS"/>
</dbReference>
<comment type="similarity">
    <text evidence="2 11 13">Belongs to the thiolase-like superfamily. Beta-ketoacyl-ACP synthases family.</text>
</comment>
<dbReference type="CDD" id="cd00834">
    <property type="entry name" value="KAS_I_II"/>
    <property type="match status" value="1"/>
</dbReference>
<dbReference type="EC" id="2.3.1.179" evidence="3 11"/>
<evidence type="ECO:0000313" key="16">
    <source>
        <dbReference type="Proteomes" id="UP000484885"/>
    </source>
</evidence>
<dbReference type="PIRSF" id="PIRSF000447">
    <property type="entry name" value="KAS_II"/>
    <property type="match status" value="1"/>
</dbReference>
<dbReference type="InterPro" id="IPR017568">
    <property type="entry name" value="3-oxoacyl-ACP_synth-2"/>
</dbReference>
<dbReference type="Pfam" id="PF02801">
    <property type="entry name" value="Ketoacyl-synt_C"/>
    <property type="match status" value="1"/>
</dbReference>
<comment type="pathway">
    <text evidence="1 11">Lipid metabolism; fatty acid biosynthesis.</text>
</comment>
<evidence type="ECO:0000256" key="10">
    <source>
        <dbReference type="ARBA" id="ARBA00023315"/>
    </source>
</evidence>
<dbReference type="PANTHER" id="PTHR11712:SF336">
    <property type="entry name" value="3-OXOACYL-[ACYL-CARRIER-PROTEIN] SYNTHASE, MITOCHONDRIAL"/>
    <property type="match status" value="1"/>
</dbReference>
<evidence type="ECO:0000256" key="3">
    <source>
        <dbReference type="ARBA" id="ARBA00012356"/>
    </source>
</evidence>
<evidence type="ECO:0000256" key="4">
    <source>
        <dbReference type="ARBA" id="ARBA00014657"/>
    </source>
</evidence>
<evidence type="ECO:0000256" key="12">
    <source>
        <dbReference type="PIRSR" id="PIRSR000447-1"/>
    </source>
</evidence>
<dbReference type="AlphaFoldDB" id="A0A845V4B6"/>
<dbReference type="InterPro" id="IPR020841">
    <property type="entry name" value="PKS_Beta-ketoAc_synthase_dom"/>
</dbReference>
<dbReference type="NCBIfam" id="NF005589">
    <property type="entry name" value="PRK07314.1"/>
    <property type="match status" value="1"/>
</dbReference>
<evidence type="ECO:0000256" key="5">
    <source>
        <dbReference type="ARBA" id="ARBA00022516"/>
    </source>
</evidence>
<dbReference type="PROSITE" id="PS52004">
    <property type="entry name" value="KS3_2"/>
    <property type="match status" value="1"/>
</dbReference>
<name>A0A845V4B6_9GAMM</name>
<dbReference type="EMBL" id="JAAGSC010000031">
    <property type="protein sequence ID" value="NDY94815.1"/>
    <property type="molecule type" value="Genomic_DNA"/>
</dbReference>
<keyword evidence="10 11" id="KW-0012">Acyltransferase</keyword>
<evidence type="ECO:0000259" key="14">
    <source>
        <dbReference type="PROSITE" id="PS52004"/>
    </source>
</evidence>
<evidence type="ECO:0000256" key="8">
    <source>
        <dbReference type="ARBA" id="ARBA00023098"/>
    </source>
</evidence>
<gene>
    <name evidence="15" type="primary">fabF</name>
    <name evidence="15" type="ORF">G3I74_03625</name>
</gene>
<dbReference type="Pfam" id="PF00109">
    <property type="entry name" value="ketoacyl-synt"/>
    <property type="match status" value="1"/>
</dbReference>
<evidence type="ECO:0000256" key="6">
    <source>
        <dbReference type="ARBA" id="ARBA00022679"/>
    </source>
</evidence>
<dbReference type="InterPro" id="IPR016039">
    <property type="entry name" value="Thiolase-like"/>
</dbReference>
<reference evidence="15 16" key="1">
    <citation type="submission" date="2020-02" db="EMBL/GenBank/DDBJ databases">
        <authorList>
            <person name="Zhang X.-Y."/>
        </authorList>
    </citation>
    <scope>NUCLEOTIDE SEQUENCE [LARGE SCALE GENOMIC DNA]</scope>
    <source>
        <strain evidence="15 16">C33</strain>
    </source>
</reference>